<dbReference type="AlphaFoldDB" id="A0AA90ZG17"/>
<name>A0AA90ZG17_9RHOB</name>
<organism evidence="2 3">
    <name type="scientific">Ruegeria atlantica</name>
    <dbReference type="NCBI Taxonomy" id="81569"/>
    <lineage>
        <taxon>Bacteria</taxon>
        <taxon>Pseudomonadati</taxon>
        <taxon>Pseudomonadota</taxon>
        <taxon>Alphaproteobacteria</taxon>
        <taxon>Rhodobacterales</taxon>
        <taxon>Roseobacteraceae</taxon>
        <taxon>Ruegeria</taxon>
    </lineage>
</organism>
<evidence type="ECO:0000313" key="3">
    <source>
        <dbReference type="Proteomes" id="UP000597886"/>
    </source>
</evidence>
<dbReference type="InterPro" id="IPR018550">
    <property type="entry name" value="Lipid-A_deacylase-rel"/>
</dbReference>
<dbReference type="Pfam" id="PF09411">
    <property type="entry name" value="PagL"/>
    <property type="match status" value="1"/>
</dbReference>
<reference evidence="2" key="1">
    <citation type="submission" date="2019-12" db="EMBL/GenBank/DDBJ databases">
        <title>Ruegeria JWLKs population differentiation of coral mucus and skeleton niches.</title>
        <authorList>
            <person name="Luo D."/>
        </authorList>
    </citation>
    <scope>NUCLEOTIDE SEQUENCE</scope>
    <source>
        <strain evidence="2">HKCCD6181</strain>
    </source>
</reference>
<dbReference type="GO" id="GO:0016787">
    <property type="term" value="F:hydrolase activity"/>
    <property type="evidence" value="ECO:0007669"/>
    <property type="project" value="UniProtKB-KW"/>
</dbReference>
<evidence type="ECO:0000256" key="1">
    <source>
        <dbReference type="SAM" id="SignalP"/>
    </source>
</evidence>
<sequence>MEKLLLAAVLTVSTFATAHAQTVVFGAGYSDFSEATSEDQALIALEYHHTRFHQATRFSAGWGAAFSVDEDGDTHIGVGLVGLYSLGERWFVEGSVMPGYFNASNDQNDLGGDFQIRSLLGLGYNLNNGNRMSVAITHKSNASTNDENPGVNAVLLRYHLGF</sequence>
<dbReference type="RefSeq" id="WP_171330078.1">
    <property type="nucleotide sequence ID" value="NZ_WVRA01000003.1"/>
</dbReference>
<keyword evidence="2" id="KW-0378">Hydrolase</keyword>
<dbReference type="Proteomes" id="UP000597886">
    <property type="component" value="Unassembled WGS sequence"/>
</dbReference>
<evidence type="ECO:0000313" key="2">
    <source>
        <dbReference type="EMBL" id="NOE18689.1"/>
    </source>
</evidence>
<dbReference type="Gene3D" id="2.40.160.20">
    <property type="match status" value="1"/>
</dbReference>
<proteinExistence type="predicted"/>
<accession>A0AA90ZG17</accession>
<protein>
    <submittedName>
        <fullName evidence="2">Acyloxyacyl hydrolase</fullName>
    </submittedName>
</protein>
<dbReference type="EMBL" id="WVRA01000003">
    <property type="protein sequence ID" value="NOE18689.1"/>
    <property type="molecule type" value="Genomic_DNA"/>
</dbReference>
<comment type="caution">
    <text evidence="2">The sequence shown here is derived from an EMBL/GenBank/DDBJ whole genome shotgun (WGS) entry which is preliminary data.</text>
</comment>
<feature type="chain" id="PRO_5041740042" evidence="1">
    <location>
        <begin position="21"/>
        <end position="162"/>
    </location>
</feature>
<feature type="signal peptide" evidence="1">
    <location>
        <begin position="1"/>
        <end position="20"/>
    </location>
</feature>
<gene>
    <name evidence="2" type="ORF">GS634_11225</name>
</gene>
<keyword evidence="1" id="KW-0732">Signal</keyword>